<dbReference type="AlphaFoldDB" id="A0A369JHV7"/>
<dbReference type="EMBL" id="LUEZ02000102">
    <property type="protein sequence ID" value="RDB18416.1"/>
    <property type="molecule type" value="Genomic_DNA"/>
</dbReference>
<evidence type="ECO:0000313" key="2">
    <source>
        <dbReference type="EMBL" id="RDB18416.1"/>
    </source>
</evidence>
<dbReference type="InParanoid" id="A0A369JHV7"/>
<name>A0A369JHV7_HYPMA</name>
<protein>
    <submittedName>
        <fullName evidence="2">Uncharacterized protein</fullName>
    </submittedName>
</protein>
<proteinExistence type="predicted"/>
<reference evidence="2" key="1">
    <citation type="submission" date="2018-04" db="EMBL/GenBank/DDBJ databases">
        <title>Whole genome sequencing of Hypsizygus marmoreus.</title>
        <authorList>
            <person name="Choi I.-G."/>
            <person name="Min B."/>
            <person name="Kim J.-G."/>
            <person name="Kim S."/>
            <person name="Oh Y.-L."/>
            <person name="Kong W.-S."/>
            <person name="Park H."/>
            <person name="Jeong J."/>
            <person name="Song E.-S."/>
        </authorList>
    </citation>
    <scope>NUCLEOTIDE SEQUENCE [LARGE SCALE GENOMIC DNA]</scope>
    <source>
        <strain evidence="2">51987-8</strain>
    </source>
</reference>
<sequence length="86" mass="8890">MSSPTRHPTAASPPSLRVTPLTPVTSLLRAKRSAMLSAVPIRPAPTTPAPAPTPSSTRSLLASTAVLRSRARAAPWPSPDKTSLTA</sequence>
<evidence type="ECO:0000313" key="3">
    <source>
        <dbReference type="Proteomes" id="UP000076154"/>
    </source>
</evidence>
<feature type="region of interest" description="Disordered" evidence="1">
    <location>
        <begin position="38"/>
        <end position="86"/>
    </location>
</feature>
<keyword evidence="3" id="KW-1185">Reference proteome</keyword>
<organism evidence="2 3">
    <name type="scientific">Hypsizygus marmoreus</name>
    <name type="common">White beech mushroom</name>
    <name type="synonym">Agaricus marmoreus</name>
    <dbReference type="NCBI Taxonomy" id="39966"/>
    <lineage>
        <taxon>Eukaryota</taxon>
        <taxon>Fungi</taxon>
        <taxon>Dikarya</taxon>
        <taxon>Basidiomycota</taxon>
        <taxon>Agaricomycotina</taxon>
        <taxon>Agaricomycetes</taxon>
        <taxon>Agaricomycetidae</taxon>
        <taxon>Agaricales</taxon>
        <taxon>Tricholomatineae</taxon>
        <taxon>Lyophyllaceae</taxon>
        <taxon>Hypsizygus</taxon>
    </lineage>
</organism>
<accession>A0A369JHV7</accession>
<evidence type="ECO:0000256" key="1">
    <source>
        <dbReference type="SAM" id="MobiDB-lite"/>
    </source>
</evidence>
<feature type="compositionally biased region" description="Pro residues" evidence="1">
    <location>
        <begin position="42"/>
        <end position="53"/>
    </location>
</feature>
<gene>
    <name evidence="2" type="ORF">Hypma_000396</name>
</gene>
<comment type="caution">
    <text evidence="2">The sequence shown here is derived from an EMBL/GenBank/DDBJ whole genome shotgun (WGS) entry which is preliminary data.</text>
</comment>
<feature type="region of interest" description="Disordered" evidence="1">
    <location>
        <begin position="1"/>
        <end position="22"/>
    </location>
</feature>
<dbReference type="Proteomes" id="UP000076154">
    <property type="component" value="Unassembled WGS sequence"/>
</dbReference>